<feature type="compositionally biased region" description="Acidic residues" evidence="1">
    <location>
        <begin position="52"/>
        <end position="61"/>
    </location>
</feature>
<proteinExistence type="predicted"/>
<dbReference type="EMBL" id="MU629616">
    <property type="protein sequence ID" value="KAJ1255925.1"/>
    <property type="molecule type" value="Genomic_DNA"/>
</dbReference>
<gene>
    <name evidence="2" type="ORF">BS78_K136400</name>
</gene>
<dbReference type="Proteomes" id="UP001164776">
    <property type="component" value="Unassembled WGS sequence"/>
</dbReference>
<evidence type="ECO:0000256" key="1">
    <source>
        <dbReference type="SAM" id="MobiDB-lite"/>
    </source>
</evidence>
<keyword evidence="3" id="KW-1185">Reference proteome</keyword>
<name>A0A9W8CF72_9POAL</name>
<protein>
    <submittedName>
        <fullName evidence="2">Uncharacterized protein</fullName>
    </submittedName>
</protein>
<accession>A0A9W8CF72</accession>
<organism evidence="2 3">
    <name type="scientific">Paspalum vaginatum</name>
    <name type="common">seashore paspalum</name>
    <dbReference type="NCBI Taxonomy" id="158149"/>
    <lineage>
        <taxon>Eukaryota</taxon>
        <taxon>Viridiplantae</taxon>
        <taxon>Streptophyta</taxon>
        <taxon>Embryophyta</taxon>
        <taxon>Tracheophyta</taxon>
        <taxon>Spermatophyta</taxon>
        <taxon>Magnoliopsida</taxon>
        <taxon>Liliopsida</taxon>
        <taxon>Poales</taxon>
        <taxon>Poaceae</taxon>
        <taxon>PACMAD clade</taxon>
        <taxon>Panicoideae</taxon>
        <taxon>Andropogonodae</taxon>
        <taxon>Paspaleae</taxon>
        <taxon>Paspalinae</taxon>
        <taxon>Paspalum</taxon>
    </lineage>
</organism>
<feature type="compositionally biased region" description="Acidic residues" evidence="1">
    <location>
        <begin position="83"/>
        <end position="135"/>
    </location>
</feature>
<reference evidence="2 3" key="1">
    <citation type="submission" date="2022-10" db="EMBL/GenBank/DDBJ databases">
        <title>WGS assembly of Paspalum vaginatum 540-79.</title>
        <authorList>
            <person name="Sun G."/>
            <person name="Wase N."/>
            <person name="Shu S."/>
            <person name="Jenkins J."/>
            <person name="Zhou B."/>
            <person name="Torres-Rodriguez J."/>
            <person name="Chen C."/>
            <person name="Sandor L."/>
            <person name="Plott C."/>
            <person name="Yoshinga Y."/>
            <person name="Daum C."/>
            <person name="Qi P."/>
            <person name="Barry K."/>
            <person name="Lipzen A."/>
            <person name="Berry L."/>
            <person name="Pedersen C."/>
            <person name="Gottilla T."/>
            <person name="Foltz A."/>
            <person name="Yu H."/>
            <person name="O'Malley R."/>
            <person name="Zhang C."/>
            <person name="Devos K."/>
            <person name="Sigmon B."/>
            <person name="Yu B."/>
            <person name="Obata T."/>
            <person name="Schmutz J."/>
            <person name="Schnable J."/>
        </authorList>
    </citation>
    <scope>NUCLEOTIDE SEQUENCE [LARGE SCALE GENOMIC DNA]</scope>
    <source>
        <strain evidence="3">cv. 540-79</strain>
    </source>
</reference>
<feature type="region of interest" description="Disordered" evidence="1">
    <location>
        <begin position="1"/>
        <end position="147"/>
    </location>
</feature>
<evidence type="ECO:0000313" key="3">
    <source>
        <dbReference type="Proteomes" id="UP001164776"/>
    </source>
</evidence>
<evidence type="ECO:0000313" key="2">
    <source>
        <dbReference type="EMBL" id="KAJ1255925.1"/>
    </source>
</evidence>
<feature type="compositionally biased region" description="Acidic residues" evidence="1">
    <location>
        <begin position="12"/>
        <end position="41"/>
    </location>
</feature>
<sequence>MAGPRKNRPEFSDLEDEIFAGGLSEEDPPSDTEPFSDSDDSGDVKGKVLPEEANEDSDADFDQYNWKEKAMLQGLNHPGLGGPDDEDNDEEEENGDTEDEDDDDDDNDDDDGDDNGDNGDDGGSDDDGSNSDEDATLPPKKRRRIGY</sequence>
<comment type="caution">
    <text evidence="2">The sequence shown here is derived from an EMBL/GenBank/DDBJ whole genome shotgun (WGS) entry which is preliminary data.</text>
</comment>
<dbReference type="AlphaFoldDB" id="A0A9W8CF72"/>